<gene>
    <name evidence="2" type="ORF">ABIE04_001435</name>
</gene>
<organism evidence="2 3">
    <name type="scientific">Rhodanobacter soli</name>
    <dbReference type="NCBI Taxonomy" id="590609"/>
    <lineage>
        <taxon>Bacteria</taxon>
        <taxon>Pseudomonadati</taxon>
        <taxon>Pseudomonadota</taxon>
        <taxon>Gammaproteobacteria</taxon>
        <taxon>Lysobacterales</taxon>
        <taxon>Rhodanobacteraceae</taxon>
        <taxon>Rhodanobacter</taxon>
    </lineage>
</organism>
<dbReference type="Proteomes" id="UP001549251">
    <property type="component" value="Unassembled WGS sequence"/>
</dbReference>
<dbReference type="Pfam" id="PF06527">
    <property type="entry name" value="TniQ"/>
    <property type="match status" value="1"/>
</dbReference>
<dbReference type="RefSeq" id="WP_354548032.1">
    <property type="nucleotide sequence ID" value="NZ_JBEPSD010000001.1"/>
</dbReference>
<comment type="caution">
    <text evidence="2">The sequence shown here is derived from an EMBL/GenBank/DDBJ whole genome shotgun (WGS) entry which is preliminary data.</text>
</comment>
<proteinExistence type="predicted"/>
<protein>
    <recommendedName>
        <fullName evidence="1">TniQ domain-containing protein</fullName>
    </recommendedName>
</protein>
<dbReference type="EMBL" id="JBEPSD010000001">
    <property type="protein sequence ID" value="MET4569108.1"/>
    <property type="molecule type" value="Genomic_DNA"/>
</dbReference>
<feature type="domain" description="TniQ" evidence="1">
    <location>
        <begin position="15"/>
        <end position="150"/>
    </location>
</feature>
<accession>A0ABV2PW89</accession>
<keyword evidence="3" id="KW-1185">Reference proteome</keyword>
<name>A0ABV2PW89_9GAMM</name>
<evidence type="ECO:0000313" key="2">
    <source>
        <dbReference type="EMBL" id="MET4569108.1"/>
    </source>
</evidence>
<dbReference type="InterPro" id="IPR009492">
    <property type="entry name" value="TniQ"/>
</dbReference>
<reference evidence="2 3" key="1">
    <citation type="submission" date="2024-06" db="EMBL/GenBank/DDBJ databases">
        <title>Sorghum-associated microbial communities from plants grown in Nebraska, USA.</title>
        <authorList>
            <person name="Schachtman D."/>
        </authorList>
    </citation>
    <scope>NUCLEOTIDE SEQUENCE [LARGE SCALE GENOMIC DNA]</scope>
    <source>
        <strain evidence="2 3">1757</strain>
    </source>
</reference>
<sequence>MRTILAPLRLHGLGTPLVESLMSYFCRLADVHQVTPKQLAKVLCNDSVYLRTDDTPQLKSIDLYPRIFCAHSGRTAVVVQRLERLTGAGHLTCGTLLRLRDVLSRNQTGSCVQRRRWCPICYAQQDDVIIEPLAWWIPQITHCPLHEARLIDRCARCGCYQIDWRIGPTRKLCIKCGFALKMCAAVQDDRTHWEAWCQAQMLKVLEHIAAPTSADVSPDVITTFITKVVSHAPTEGYRRPVSKEALKLRVQGHRLVTIFDMAARWGTTPMDILLRPGEAVSPSLFESDIDTPRPPRRRAFNKRGYRLCIRTLHKLLTLPRTTTLPPLADICLENRVSVSSFHRNYSKLCKTYGDERRLRIDTAKNTRFSVACSYVARLLEELQRSGKRLHRMNAVAQMMREIHVPKAVARSALRVALAKMTVCREPH</sequence>
<evidence type="ECO:0000259" key="1">
    <source>
        <dbReference type="Pfam" id="PF06527"/>
    </source>
</evidence>
<evidence type="ECO:0000313" key="3">
    <source>
        <dbReference type="Proteomes" id="UP001549251"/>
    </source>
</evidence>